<dbReference type="AlphaFoldDB" id="A0A1X7SJJ9"/>
<dbReference type="EnsemblMetazoa" id="Aqu2.1.02245_001">
    <property type="protein sequence ID" value="Aqu2.1.02245_001"/>
    <property type="gene ID" value="Aqu2.1.02245"/>
</dbReference>
<dbReference type="InParanoid" id="A0A1X7SJJ9"/>
<accession>A0A1X7SJJ9</accession>
<proteinExistence type="predicted"/>
<evidence type="ECO:0000313" key="1">
    <source>
        <dbReference type="EnsemblMetazoa" id="Aqu2.1.02245_001"/>
    </source>
</evidence>
<organism evidence="1">
    <name type="scientific">Amphimedon queenslandica</name>
    <name type="common">Sponge</name>
    <dbReference type="NCBI Taxonomy" id="400682"/>
    <lineage>
        <taxon>Eukaryota</taxon>
        <taxon>Metazoa</taxon>
        <taxon>Porifera</taxon>
        <taxon>Demospongiae</taxon>
        <taxon>Heteroscleromorpha</taxon>
        <taxon>Haplosclerida</taxon>
        <taxon>Niphatidae</taxon>
        <taxon>Amphimedon</taxon>
    </lineage>
</organism>
<name>A0A1X7SJJ9_AMPQE</name>
<reference evidence="1" key="1">
    <citation type="submission" date="2017-05" db="UniProtKB">
        <authorList>
            <consortium name="EnsemblMetazoa"/>
        </authorList>
    </citation>
    <scope>IDENTIFICATION</scope>
</reference>
<protein>
    <submittedName>
        <fullName evidence="1">Uncharacterized protein</fullName>
    </submittedName>
</protein>
<sequence>TCSEGHHLINILMRTGRGFDRIMVSS</sequence>